<comment type="caution">
    <text evidence="2">The sequence shown here is derived from an EMBL/GenBank/DDBJ whole genome shotgun (WGS) entry which is preliminary data.</text>
</comment>
<gene>
    <name evidence="2" type="ORF">Tci_612428</name>
</gene>
<accession>A0A699JLU4</accession>
<feature type="region of interest" description="Disordered" evidence="1">
    <location>
        <begin position="1"/>
        <end position="31"/>
    </location>
</feature>
<evidence type="ECO:0000313" key="2">
    <source>
        <dbReference type="EMBL" id="GFA40456.1"/>
    </source>
</evidence>
<proteinExistence type="predicted"/>
<protein>
    <recommendedName>
        <fullName evidence="3">Reverse transcriptase domain-containing protein</fullName>
    </recommendedName>
</protein>
<dbReference type="AlphaFoldDB" id="A0A699JLU4"/>
<evidence type="ECO:0000256" key="1">
    <source>
        <dbReference type="SAM" id="MobiDB-lite"/>
    </source>
</evidence>
<reference evidence="2" key="1">
    <citation type="journal article" date="2019" name="Sci. Rep.">
        <title>Draft genome of Tanacetum cinerariifolium, the natural source of mosquito coil.</title>
        <authorList>
            <person name="Yamashiro T."/>
            <person name="Shiraishi A."/>
            <person name="Satake H."/>
            <person name="Nakayama K."/>
        </authorList>
    </citation>
    <scope>NUCLEOTIDE SEQUENCE</scope>
</reference>
<organism evidence="2">
    <name type="scientific">Tanacetum cinerariifolium</name>
    <name type="common">Dalmatian daisy</name>
    <name type="synonym">Chrysanthemum cinerariifolium</name>
    <dbReference type="NCBI Taxonomy" id="118510"/>
    <lineage>
        <taxon>Eukaryota</taxon>
        <taxon>Viridiplantae</taxon>
        <taxon>Streptophyta</taxon>
        <taxon>Embryophyta</taxon>
        <taxon>Tracheophyta</taxon>
        <taxon>Spermatophyta</taxon>
        <taxon>Magnoliopsida</taxon>
        <taxon>eudicotyledons</taxon>
        <taxon>Gunneridae</taxon>
        <taxon>Pentapetalae</taxon>
        <taxon>asterids</taxon>
        <taxon>campanulids</taxon>
        <taxon>Asterales</taxon>
        <taxon>Asteraceae</taxon>
        <taxon>Asteroideae</taxon>
        <taxon>Anthemideae</taxon>
        <taxon>Anthemidinae</taxon>
        <taxon>Tanacetum</taxon>
    </lineage>
</organism>
<sequence length="228" mass="24821">MSPRVMTRSAGRLVAESQRGGTNGLGANGSVEGVNRNVEGVNRRTPNFSMIISQQLQNLLPTMLALVGNQGNVGNQNGNVVNENVQENVENVIVNGKRVEFCPSHEMQKLESELWNYSMVGAGHVAYTDRYVYGLAPWIHGMVVATKSKTIQKAVQISGALTDEAVRNGSIRKEERIWVLGPSVPPATPTMHPEGLVAHASTGIHVRSIGSFLGFEHCDGHRAQRIRF</sequence>
<evidence type="ECO:0008006" key="3">
    <source>
        <dbReference type="Google" id="ProtNLM"/>
    </source>
</evidence>
<name>A0A699JLU4_TANCI</name>
<dbReference type="EMBL" id="BKCJ010418181">
    <property type="protein sequence ID" value="GFA40456.1"/>
    <property type="molecule type" value="Genomic_DNA"/>
</dbReference>